<evidence type="ECO:0000313" key="14">
    <source>
        <dbReference type="EMBL" id="MFH4975114.1"/>
    </source>
</evidence>
<dbReference type="InterPro" id="IPR010652">
    <property type="entry name" value="DUF1232"/>
</dbReference>
<dbReference type="InterPro" id="IPR013083">
    <property type="entry name" value="Znf_RING/FYVE/PHD"/>
</dbReference>
<proteinExistence type="predicted"/>
<keyword evidence="8 12" id="KW-0472">Membrane</keyword>
<dbReference type="InterPro" id="IPR018957">
    <property type="entry name" value="Znf_C3HC4_RING-type"/>
</dbReference>
<reference evidence="14 15" key="1">
    <citation type="submission" date="2024-08" db="EMBL/GenBank/DDBJ databases">
        <title>Gnathostoma spinigerum genome.</title>
        <authorList>
            <person name="Gonzalez-Bertolin B."/>
            <person name="Monzon S."/>
            <person name="Zaballos A."/>
            <person name="Jimenez P."/>
            <person name="Dekumyoy P."/>
            <person name="Varona S."/>
            <person name="Cuesta I."/>
            <person name="Sumanam S."/>
            <person name="Adisakwattana P."/>
            <person name="Gasser R.B."/>
            <person name="Hernandez-Gonzalez A."/>
            <person name="Young N.D."/>
            <person name="Perteguer M.J."/>
        </authorList>
    </citation>
    <scope>NUCLEOTIDE SEQUENCE [LARGE SCALE GENOMIC DNA]</scope>
    <source>
        <strain evidence="14">AL3</strain>
        <tissue evidence="14">Liver</tissue>
    </source>
</reference>
<comment type="subcellular location">
    <subcellularLocation>
        <location evidence="1">Endomembrane system</location>
        <topology evidence="1">Multi-pass membrane protein</topology>
    </subcellularLocation>
</comment>
<feature type="domain" description="RING-type" evidence="13">
    <location>
        <begin position="94"/>
        <end position="138"/>
    </location>
</feature>
<keyword evidence="15" id="KW-1185">Reference proteome</keyword>
<dbReference type="GO" id="GO:0008270">
    <property type="term" value="F:zinc ion binding"/>
    <property type="evidence" value="ECO:0007669"/>
    <property type="project" value="UniProtKB-KW"/>
</dbReference>
<accession>A0ABD6EAF5</accession>
<dbReference type="SUPFAM" id="SSF57850">
    <property type="entry name" value="RING/U-box"/>
    <property type="match status" value="1"/>
</dbReference>
<dbReference type="PROSITE" id="PS00518">
    <property type="entry name" value="ZF_RING_1"/>
    <property type="match status" value="1"/>
</dbReference>
<feature type="transmembrane region" description="Helical" evidence="12">
    <location>
        <begin position="234"/>
        <end position="259"/>
    </location>
</feature>
<evidence type="ECO:0000256" key="3">
    <source>
        <dbReference type="ARBA" id="ARBA00022692"/>
    </source>
</evidence>
<keyword evidence="4" id="KW-0479">Metal-binding</keyword>
<dbReference type="GO" id="GO:0012505">
    <property type="term" value="C:endomembrane system"/>
    <property type="evidence" value="ECO:0007669"/>
    <property type="project" value="UniProtKB-SubCell"/>
</dbReference>
<evidence type="ECO:0000256" key="8">
    <source>
        <dbReference type="ARBA" id="ARBA00023136"/>
    </source>
</evidence>
<dbReference type="PROSITE" id="PS50089">
    <property type="entry name" value="ZF_RING_2"/>
    <property type="match status" value="1"/>
</dbReference>
<evidence type="ECO:0000256" key="2">
    <source>
        <dbReference type="ARBA" id="ARBA00014068"/>
    </source>
</evidence>
<feature type="transmembrane region" description="Helical" evidence="12">
    <location>
        <begin position="205"/>
        <end position="228"/>
    </location>
</feature>
<keyword evidence="6" id="KW-0862">Zinc</keyword>
<organism evidence="14 15">
    <name type="scientific">Gnathostoma spinigerum</name>
    <dbReference type="NCBI Taxonomy" id="75299"/>
    <lineage>
        <taxon>Eukaryota</taxon>
        <taxon>Metazoa</taxon>
        <taxon>Ecdysozoa</taxon>
        <taxon>Nematoda</taxon>
        <taxon>Chromadorea</taxon>
        <taxon>Rhabditida</taxon>
        <taxon>Spirurina</taxon>
        <taxon>Gnathostomatomorpha</taxon>
        <taxon>Gnathostomatoidea</taxon>
        <taxon>Gnathostomatidae</taxon>
        <taxon>Gnathostoma</taxon>
    </lineage>
</organism>
<dbReference type="InterPro" id="IPR038896">
    <property type="entry name" value="RNF170"/>
</dbReference>
<evidence type="ECO:0000313" key="15">
    <source>
        <dbReference type="Proteomes" id="UP001608902"/>
    </source>
</evidence>
<protein>
    <recommendedName>
        <fullName evidence="2">E3 ubiquitin-protein ligase RNF170</fullName>
    </recommendedName>
    <alternativeName>
        <fullName evidence="10">RING finger protein 170</fullName>
    </alternativeName>
    <alternativeName>
        <fullName evidence="9">RING-type E3 ubiquitin transferase RNF170</fullName>
    </alternativeName>
</protein>
<evidence type="ECO:0000256" key="1">
    <source>
        <dbReference type="ARBA" id="ARBA00004127"/>
    </source>
</evidence>
<comment type="caution">
    <text evidence="14">The sequence shown here is derived from an EMBL/GenBank/DDBJ whole genome shotgun (WGS) entry which is preliminary data.</text>
</comment>
<dbReference type="InterPro" id="IPR001841">
    <property type="entry name" value="Znf_RING"/>
</dbReference>
<gene>
    <name evidence="14" type="ORF">AB6A40_001823</name>
</gene>
<keyword evidence="7 12" id="KW-1133">Transmembrane helix</keyword>
<evidence type="ECO:0000256" key="10">
    <source>
        <dbReference type="ARBA" id="ARBA00031107"/>
    </source>
</evidence>
<dbReference type="AlphaFoldDB" id="A0ABD6EAF5"/>
<dbReference type="Proteomes" id="UP001608902">
    <property type="component" value="Unassembled WGS sequence"/>
</dbReference>
<dbReference type="SMART" id="SM00184">
    <property type="entry name" value="RING"/>
    <property type="match status" value="1"/>
</dbReference>
<feature type="transmembrane region" description="Helical" evidence="12">
    <location>
        <begin position="23"/>
        <end position="41"/>
    </location>
</feature>
<dbReference type="EMBL" id="JBGFUD010000723">
    <property type="protein sequence ID" value="MFH4975114.1"/>
    <property type="molecule type" value="Genomic_DNA"/>
</dbReference>
<evidence type="ECO:0000256" key="4">
    <source>
        <dbReference type="ARBA" id="ARBA00022723"/>
    </source>
</evidence>
<evidence type="ECO:0000256" key="5">
    <source>
        <dbReference type="ARBA" id="ARBA00022771"/>
    </source>
</evidence>
<sequence>MTNPPEEVDAMESRLIGGLSNEVTIALFVIVVLLLITVHYCSTEMPAVNTVHPSLEAIMEEFRSTFMGTSREPQPVPLTRADNPPHRYGDDRTCPICFSPASFAILTNCGHLFCCNCIYSYWRHTTSLTTPVSCAVCRTVVSILMPMPVEGERENNTIGAAECDSQLNDYNRRFSGESRPILDYIRDLPVLVPYMLRTMVSINGIIWMFRIRVLLCLLAVVVYILSPFDILPEAVFGILGMADDLFITFVVLIYATILFRQFMADGHLPFAWNGVPSDRD</sequence>
<evidence type="ECO:0000256" key="12">
    <source>
        <dbReference type="SAM" id="Phobius"/>
    </source>
</evidence>
<keyword evidence="3 12" id="KW-0812">Transmembrane</keyword>
<dbReference type="Pfam" id="PF00097">
    <property type="entry name" value="zf-C3HC4"/>
    <property type="match status" value="1"/>
</dbReference>
<evidence type="ECO:0000256" key="7">
    <source>
        <dbReference type="ARBA" id="ARBA00022989"/>
    </source>
</evidence>
<dbReference type="InterPro" id="IPR017907">
    <property type="entry name" value="Znf_RING_CS"/>
</dbReference>
<dbReference type="PANTHER" id="PTHR22894">
    <property type="entry name" value="RING-TYPE DOMAIN-CONTAINING PROTEIN"/>
    <property type="match status" value="1"/>
</dbReference>
<evidence type="ECO:0000256" key="6">
    <source>
        <dbReference type="ARBA" id="ARBA00022833"/>
    </source>
</evidence>
<evidence type="ECO:0000256" key="11">
    <source>
        <dbReference type="PROSITE-ProRule" id="PRU00175"/>
    </source>
</evidence>
<dbReference type="Pfam" id="PF06803">
    <property type="entry name" value="DUF1232"/>
    <property type="match status" value="1"/>
</dbReference>
<keyword evidence="5 11" id="KW-0863">Zinc-finger</keyword>
<dbReference type="PANTHER" id="PTHR22894:SF5">
    <property type="entry name" value="RING-TYPE DOMAIN-CONTAINING PROTEIN"/>
    <property type="match status" value="1"/>
</dbReference>
<evidence type="ECO:0000259" key="13">
    <source>
        <dbReference type="PROSITE" id="PS50089"/>
    </source>
</evidence>
<name>A0ABD6EAF5_9BILA</name>
<dbReference type="Gene3D" id="3.30.40.10">
    <property type="entry name" value="Zinc/RING finger domain, C3HC4 (zinc finger)"/>
    <property type="match status" value="1"/>
</dbReference>
<evidence type="ECO:0000256" key="9">
    <source>
        <dbReference type="ARBA" id="ARBA00030110"/>
    </source>
</evidence>